<dbReference type="PROSITE" id="PS00383">
    <property type="entry name" value="TYR_PHOSPHATASE_1"/>
    <property type="match status" value="1"/>
</dbReference>
<accession>A0AAU7B147</accession>
<reference evidence="2" key="1">
    <citation type="submission" date="2022-12" db="EMBL/GenBank/DDBJ databases">
        <title>Paraconexibacter alkalitolerans sp. nov. and Baekduia alba sp. nov., isolated from soil and emended description of the genera Paraconexibacter (Chun et al., 2020) and Baekduia (An et al., 2020).</title>
        <authorList>
            <person name="Vieira S."/>
            <person name="Huber K.J."/>
            <person name="Geppert A."/>
            <person name="Wolf J."/>
            <person name="Neumann-Schaal M."/>
            <person name="Muesken M."/>
            <person name="Overmann J."/>
        </authorList>
    </citation>
    <scope>NUCLEOTIDE SEQUENCE</scope>
    <source>
        <strain evidence="2">AEG42_29</strain>
    </source>
</reference>
<sequence length="239" mass="24075">MYLSAMQNLRDVGGIPVAGGGQVASGILYRGDAPWDGDGDGGLPVWPPRTVVDLRASGEKNTEHPLAGLGADVRHHPLTAHLSVQEIAGGSQLLEGGLEGLYARTIDAAGGRIAAVAGVVADAPGPVLIHCAAGKDRTGMVIAAVLAAAGVARGDIVADYVATEANMSGVVERMSAGEGAELMAKLRTKHPEAFTAPAAAIQTALDVFDAAGGAAAWLIAQGLDPGAVARLRTRLVVQG</sequence>
<dbReference type="InterPro" id="IPR026893">
    <property type="entry name" value="Tyr/Ser_Pase_IphP-type"/>
</dbReference>
<organism evidence="2">
    <name type="scientific">Paraconexibacter sp. AEG42_29</name>
    <dbReference type="NCBI Taxonomy" id="2997339"/>
    <lineage>
        <taxon>Bacteria</taxon>
        <taxon>Bacillati</taxon>
        <taxon>Actinomycetota</taxon>
        <taxon>Thermoleophilia</taxon>
        <taxon>Solirubrobacterales</taxon>
        <taxon>Paraconexibacteraceae</taxon>
        <taxon>Paraconexibacter</taxon>
    </lineage>
</organism>
<dbReference type="KEGG" id="parq:DSM112329_04597"/>
<name>A0AAU7B147_9ACTN</name>
<evidence type="ECO:0000313" key="2">
    <source>
        <dbReference type="EMBL" id="XAY07707.1"/>
    </source>
</evidence>
<dbReference type="InterPro" id="IPR029021">
    <property type="entry name" value="Prot-tyrosine_phosphatase-like"/>
</dbReference>
<dbReference type="InterPro" id="IPR016130">
    <property type="entry name" value="Tyr_Pase_AS"/>
</dbReference>
<dbReference type="AlphaFoldDB" id="A0AAU7B147"/>
<dbReference type="SUPFAM" id="SSF52799">
    <property type="entry name" value="(Phosphotyrosine protein) phosphatases II"/>
    <property type="match status" value="1"/>
</dbReference>
<dbReference type="InterPro" id="IPR000387">
    <property type="entry name" value="Tyr_Pase_dom"/>
</dbReference>
<feature type="domain" description="Tyrosine specific protein phosphatases" evidence="1">
    <location>
        <begin position="125"/>
        <end position="157"/>
    </location>
</feature>
<evidence type="ECO:0000259" key="1">
    <source>
        <dbReference type="PROSITE" id="PS50056"/>
    </source>
</evidence>
<protein>
    <recommendedName>
        <fullName evidence="1">Tyrosine specific protein phosphatases domain-containing protein</fullName>
    </recommendedName>
</protein>
<dbReference type="GO" id="GO:0004721">
    <property type="term" value="F:phosphoprotein phosphatase activity"/>
    <property type="evidence" value="ECO:0007669"/>
    <property type="project" value="InterPro"/>
</dbReference>
<proteinExistence type="predicted"/>
<dbReference type="PROSITE" id="PS50056">
    <property type="entry name" value="TYR_PHOSPHATASE_2"/>
    <property type="match status" value="1"/>
</dbReference>
<dbReference type="Pfam" id="PF13350">
    <property type="entry name" value="Y_phosphatase3"/>
    <property type="match status" value="1"/>
</dbReference>
<dbReference type="Gene3D" id="3.90.190.10">
    <property type="entry name" value="Protein tyrosine phosphatase superfamily"/>
    <property type="match status" value="1"/>
</dbReference>
<dbReference type="EMBL" id="CP114014">
    <property type="protein sequence ID" value="XAY07707.1"/>
    <property type="molecule type" value="Genomic_DNA"/>
</dbReference>
<dbReference type="RefSeq" id="WP_354698899.1">
    <property type="nucleotide sequence ID" value="NZ_CP114014.1"/>
</dbReference>
<gene>
    <name evidence="2" type="ORF">DSM112329_04597</name>
</gene>